<protein>
    <recommendedName>
        <fullName evidence="1">CRAL-TRIO domain-containing protein</fullName>
    </recommendedName>
</protein>
<dbReference type="SUPFAM" id="SSF52087">
    <property type="entry name" value="CRAL/TRIO domain"/>
    <property type="match status" value="1"/>
</dbReference>
<reference evidence="2 3" key="1">
    <citation type="submission" date="2023-09" db="EMBL/GenBank/DDBJ databases">
        <title>Genomes of two closely related lineages of the louse Polyplax serrata with different host specificities.</title>
        <authorList>
            <person name="Martinu J."/>
            <person name="Tarabai H."/>
            <person name="Stefka J."/>
            <person name="Hypsa V."/>
        </authorList>
    </citation>
    <scope>NUCLEOTIDE SEQUENCE [LARGE SCALE GENOMIC DNA]</scope>
    <source>
        <strain evidence="2">98ZLc_SE</strain>
    </source>
</reference>
<comment type="caution">
    <text evidence="2">The sequence shown here is derived from an EMBL/GenBank/DDBJ whole genome shotgun (WGS) entry which is preliminary data.</text>
</comment>
<evidence type="ECO:0000313" key="2">
    <source>
        <dbReference type="EMBL" id="KAK6640624.1"/>
    </source>
</evidence>
<dbReference type="InterPro" id="IPR001251">
    <property type="entry name" value="CRAL-TRIO_dom"/>
</dbReference>
<evidence type="ECO:0000313" key="3">
    <source>
        <dbReference type="Proteomes" id="UP001359485"/>
    </source>
</evidence>
<dbReference type="PANTHER" id="PTHR10174:SF224">
    <property type="entry name" value="RETINOL-BINDING PROTEIN PINTA"/>
    <property type="match status" value="1"/>
</dbReference>
<proteinExistence type="predicted"/>
<dbReference type="Gene3D" id="3.40.525.10">
    <property type="entry name" value="CRAL-TRIO lipid binding domain"/>
    <property type="match status" value="1"/>
</dbReference>
<dbReference type="Gene3D" id="1.20.5.1200">
    <property type="entry name" value="Alpha-tocopherol transfer"/>
    <property type="match status" value="1"/>
</dbReference>
<keyword evidence="3" id="KW-1185">Reference proteome</keyword>
<dbReference type="PRINTS" id="PR00180">
    <property type="entry name" value="CRETINALDHBP"/>
</dbReference>
<name>A0ABR1BCV9_POLSC</name>
<dbReference type="EMBL" id="JAWJWF010000001">
    <property type="protein sequence ID" value="KAK6640624.1"/>
    <property type="molecule type" value="Genomic_DNA"/>
</dbReference>
<feature type="domain" description="CRAL-TRIO" evidence="1">
    <location>
        <begin position="70"/>
        <end position="213"/>
    </location>
</feature>
<gene>
    <name evidence="2" type="ORF">RUM44_012320</name>
</gene>
<dbReference type="PROSITE" id="PS50191">
    <property type="entry name" value="CRAL_TRIO"/>
    <property type="match status" value="1"/>
</dbReference>
<accession>A0ABR1BCV9</accession>
<dbReference type="PANTHER" id="PTHR10174">
    <property type="entry name" value="ALPHA-TOCOPHEROL TRANSFER PROTEIN-RELATED"/>
    <property type="match status" value="1"/>
</dbReference>
<dbReference type="Pfam" id="PF00650">
    <property type="entry name" value="CRAL_TRIO"/>
    <property type="match status" value="1"/>
</dbReference>
<dbReference type="SMART" id="SM00516">
    <property type="entry name" value="SEC14"/>
    <property type="match status" value="1"/>
</dbReference>
<organism evidence="2 3">
    <name type="scientific">Polyplax serrata</name>
    <name type="common">Common mouse louse</name>
    <dbReference type="NCBI Taxonomy" id="468196"/>
    <lineage>
        <taxon>Eukaryota</taxon>
        <taxon>Metazoa</taxon>
        <taxon>Ecdysozoa</taxon>
        <taxon>Arthropoda</taxon>
        <taxon>Hexapoda</taxon>
        <taxon>Insecta</taxon>
        <taxon>Pterygota</taxon>
        <taxon>Neoptera</taxon>
        <taxon>Paraneoptera</taxon>
        <taxon>Psocodea</taxon>
        <taxon>Troctomorpha</taxon>
        <taxon>Phthiraptera</taxon>
        <taxon>Anoplura</taxon>
        <taxon>Polyplacidae</taxon>
        <taxon>Polyplax</taxon>
    </lineage>
</organism>
<evidence type="ECO:0000259" key="1">
    <source>
        <dbReference type="PROSITE" id="PS50191"/>
    </source>
</evidence>
<dbReference type="CDD" id="cd00170">
    <property type="entry name" value="SEC14"/>
    <property type="match status" value="1"/>
</dbReference>
<dbReference type="Proteomes" id="UP001359485">
    <property type="component" value="Unassembled WGS sequence"/>
</dbReference>
<sequence>MKVHININEHLYLFLHSNYYNLDATKDTIEVYFQLRSSSPELFANRALKNPANELAWTITNMIAVPKTTPEGYNVLLYRLADSDISKLQFVDAMKAFFLFNDVRLSEDGLSPGYIVIFDMKGVSFSHLAKINLSAVRKFMNYIQEGHPARLKGVHVINAVAFMDKILGIVRPLMKTGLVKLLTIHGNNLTNLFKIVPQEILPDDYGGQADCVQTLHDQHRKLVEGKYEKWIEEEEFYVIDERKRPKATTKKECFVSNTFRSLQID</sequence>
<dbReference type="InterPro" id="IPR036865">
    <property type="entry name" value="CRAL-TRIO_dom_sf"/>
</dbReference>